<dbReference type="InterPro" id="IPR012910">
    <property type="entry name" value="Plug_dom"/>
</dbReference>
<keyword evidence="2" id="KW-0812">Transmembrane</keyword>
<dbReference type="PANTHER" id="PTHR30069:SF49">
    <property type="entry name" value="OUTER MEMBRANE PROTEIN C"/>
    <property type="match status" value="1"/>
</dbReference>
<protein>
    <submittedName>
        <fullName evidence="4">TonB-dependent receptor plug domain-containing protein</fullName>
    </submittedName>
</protein>
<evidence type="ECO:0000256" key="2">
    <source>
        <dbReference type="SAM" id="Phobius"/>
    </source>
</evidence>
<dbReference type="Gene3D" id="2.170.130.10">
    <property type="entry name" value="TonB-dependent receptor, plug domain"/>
    <property type="match status" value="1"/>
</dbReference>
<dbReference type="InterPro" id="IPR011990">
    <property type="entry name" value="TPR-like_helical_dom_sf"/>
</dbReference>
<dbReference type="InterPro" id="IPR039426">
    <property type="entry name" value="TonB-dep_rcpt-like"/>
</dbReference>
<dbReference type="GO" id="GO:0044718">
    <property type="term" value="P:siderophore transmembrane transport"/>
    <property type="evidence" value="ECO:0007669"/>
    <property type="project" value="TreeGrafter"/>
</dbReference>
<dbReference type="GO" id="GO:0015344">
    <property type="term" value="F:siderophore uptake transmembrane transporter activity"/>
    <property type="evidence" value="ECO:0007669"/>
    <property type="project" value="TreeGrafter"/>
</dbReference>
<dbReference type="GO" id="GO:0009279">
    <property type="term" value="C:cell outer membrane"/>
    <property type="evidence" value="ECO:0007669"/>
    <property type="project" value="TreeGrafter"/>
</dbReference>
<keyword evidence="2" id="KW-1133">Transmembrane helix</keyword>
<name>A0AAE4ZA52_9BACT</name>
<feature type="repeat" description="TPR" evidence="1">
    <location>
        <begin position="182"/>
        <end position="215"/>
    </location>
</feature>
<evidence type="ECO:0000259" key="3">
    <source>
        <dbReference type="Pfam" id="PF07715"/>
    </source>
</evidence>
<dbReference type="EMBL" id="JAACAK010000096">
    <property type="protein sequence ID" value="NIR75868.1"/>
    <property type="molecule type" value="Genomic_DNA"/>
</dbReference>
<feature type="transmembrane region" description="Helical" evidence="2">
    <location>
        <begin position="21"/>
        <end position="42"/>
    </location>
</feature>
<organism evidence="4 5">
    <name type="scientific">Candidatus Kutchimonas denitrificans</name>
    <dbReference type="NCBI Taxonomy" id="3056748"/>
    <lineage>
        <taxon>Bacteria</taxon>
        <taxon>Pseudomonadati</taxon>
        <taxon>Gemmatimonadota</taxon>
        <taxon>Gemmatimonadia</taxon>
        <taxon>Candidatus Palauibacterales</taxon>
        <taxon>Candidatus Palauibacteraceae</taxon>
        <taxon>Candidatus Kutchimonas</taxon>
    </lineage>
</organism>
<accession>A0AAE4ZA52</accession>
<dbReference type="InterPro" id="IPR019734">
    <property type="entry name" value="TPR_rpt"/>
</dbReference>
<keyword evidence="2" id="KW-0472">Membrane</keyword>
<gene>
    <name evidence="4" type="ORF">GWO12_12270</name>
</gene>
<keyword evidence="1" id="KW-0802">TPR repeat</keyword>
<dbReference type="Pfam" id="PF07715">
    <property type="entry name" value="Plug"/>
    <property type="match status" value="1"/>
</dbReference>
<comment type="caution">
    <text evidence="4">The sequence shown here is derived from an EMBL/GenBank/DDBJ whole genome shotgun (WGS) entry which is preliminary data.</text>
</comment>
<reference evidence="4 5" key="1">
    <citation type="submission" date="2020-01" db="EMBL/GenBank/DDBJ databases">
        <title>Genomes assembled from Gulf of Kutch pelagic sediment metagenomes.</title>
        <authorList>
            <person name="Chandrashekar M."/>
            <person name="Mahajan M.S."/>
            <person name="Dave K.J."/>
            <person name="Vatsa P."/>
            <person name="Nathani N.M."/>
        </authorList>
    </citation>
    <scope>NUCLEOTIDE SEQUENCE [LARGE SCALE GENOMIC DNA]</scope>
    <source>
        <strain evidence="4">KS3-K002</strain>
    </source>
</reference>
<sequence length="493" mass="53528">MRHQADGTATGAVRGGDGRTWRILALAVTAAFSLLAALDGLAAQQTADPAERAQAALEACASAAQEGREEAAREAADRAESLFKAMEESGDPVRGMTGRAQVLSRCRIAFAPFMRQGSLLEESNELLEKALQMDPKAAVPRFTLAMNHYHTPAFLRRTDDAIREFERLLAEHGDRTDLSLIDEAHFRLGELYARVGRPEKAREVWSRGARLFPESRERYAERAREEGLKLSEDPIDAEARVPRPIPSDTAIRFEDRLFTVEPLVVEVGSYSVADPHTATQLTQMDVYTMPGGTADVLQTFQTMPGVTRATEGSDLYVRGGDPEESPVYVDGARLFYPGKFETLNGSVFGVLDPSVLRRAYFSAGGFSARYGNALSGVVDLETEGRPREARWRAGLNLASLGGTVWHPLGGRTGVWGTAMVTQTEALLATHGRREDYPEAPASVQGMAGFAFEPREGSRLQATALAESDETTARVDAHGYSGAFTSSGVTRLAT</sequence>
<feature type="non-terminal residue" evidence="4">
    <location>
        <position position="493"/>
    </location>
</feature>
<evidence type="ECO:0000256" key="1">
    <source>
        <dbReference type="PROSITE-ProRule" id="PRU00339"/>
    </source>
</evidence>
<keyword evidence="4" id="KW-0675">Receptor</keyword>
<dbReference type="AlphaFoldDB" id="A0AAE4ZA52"/>
<evidence type="ECO:0000313" key="4">
    <source>
        <dbReference type="EMBL" id="NIR75868.1"/>
    </source>
</evidence>
<dbReference type="SUPFAM" id="SSF56935">
    <property type="entry name" value="Porins"/>
    <property type="match status" value="1"/>
</dbReference>
<evidence type="ECO:0000313" key="5">
    <source>
        <dbReference type="Proteomes" id="UP000702544"/>
    </source>
</evidence>
<dbReference type="PANTHER" id="PTHR30069">
    <property type="entry name" value="TONB-DEPENDENT OUTER MEMBRANE RECEPTOR"/>
    <property type="match status" value="1"/>
</dbReference>
<dbReference type="Proteomes" id="UP000702544">
    <property type="component" value="Unassembled WGS sequence"/>
</dbReference>
<dbReference type="InterPro" id="IPR037066">
    <property type="entry name" value="Plug_dom_sf"/>
</dbReference>
<dbReference type="SUPFAM" id="SSF48452">
    <property type="entry name" value="TPR-like"/>
    <property type="match status" value="1"/>
</dbReference>
<proteinExistence type="predicted"/>
<dbReference type="Gene3D" id="1.25.40.10">
    <property type="entry name" value="Tetratricopeptide repeat domain"/>
    <property type="match status" value="1"/>
</dbReference>
<dbReference type="PROSITE" id="PS50005">
    <property type="entry name" value="TPR"/>
    <property type="match status" value="1"/>
</dbReference>
<feature type="domain" description="TonB-dependent receptor plug" evidence="3">
    <location>
        <begin position="292"/>
        <end position="377"/>
    </location>
</feature>